<protein>
    <recommendedName>
        <fullName evidence="2">Integrase</fullName>
    </recommendedName>
</protein>
<dbReference type="Proteomes" id="UP001152518">
    <property type="component" value="Unassembled WGS sequence"/>
</dbReference>
<dbReference type="AlphaFoldDB" id="A0AAW6R117"/>
<evidence type="ECO:0000313" key="1">
    <source>
        <dbReference type="EMBL" id="MDG5901525.1"/>
    </source>
</evidence>
<dbReference type="EMBL" id="SUNE01000014">
    <property type="protein sequence ID" value="MDG5901525.1"/>
    <property type="molecule type" value="Genomic_DNA"/>
</dbReference>
<organism evidence="1">
    <name type="scientific">Shewanella xiamenensis</name>
    <dbReference type="NCBI Taxonomy" id="332186"/>
    <lineage>
        <taxon>Bacteria</taxon>
        <taxon>Pseudomonadati</taxon>
        <taxon>Pseudomonadota</taxon>
        <taxon>Gammaproteobacteria</taxon>
        <taxon>Alteromonadales</taxon>
        <taxon>Shewanellaceae</taxon>
        <taxon>Shewanella</taxon>
    </lineage>
</organism>
<proteinExistence type="predicted"/>
<dbReference type="RefSeq" id="WP_279255590.1">
    <property type="nucleotide sequence ID" value="NZ_JBCASQ010000006.1"/>
</dbReference>
<comment type="caution">
    <text evidence="1">The sequence shown here is derived from an EMBL/GenBank/DDBJ whole genome shotgun (WGS) entry which is preliminary data.</text>
</comment>
<sequence>MSKTLKLIAPWVEHLCIPIRNGANAHTLLDFNRFRYRGVPKTHEIKQGNVQLLDRDDIAQRMFIAITGKEDASPATKGNIFLAARRHFAFCDSQTPPLSPLSEMAYVKELEYNSIRQRRGEIKDSTESRLRSDLSSLYQWQHLSVKNIEPLKPRRSRCSQTEPTRGYSDADLKQLLPLLRSIFKQLYQQFIIGPELHIQASSNAQTMVFSWKGKDYPVAGGASKIFYAATFLLSYYTWSNSTILYSLRRPQTKTNAISSNWYQMPAFKRRAFKTITVELGDHNKLEIPKYATQFFDQLMTASKLVDPKPDGLLLPAYSYRKRKVQMMSGCLLNDFKAKWLARYFPMTDEQGEILWPVPRRFRATGSHLTLALKGTLEAAILLDNTPQTVAHAYSSGNKYENDLMNRDTSQTLEQIVRDRQSVESAKQKVREAQKVEVLAYEAYIRRASPPTRSAHGSYCKEPMGAMAEKFTSRARAHGLITESENLACADLIKCWSCGHQVLVESVTDLWCALSFRECIEESACLHIDNAHYQKNFGEALAKIDLRLKQLSPKVVQQARRKLADEGRHPLWMDIDSVNIS</sequence>
<evidence type="ECO:0008006" key="2">
    <source>
        <dbReference type="Google" id="ProtNLM"/>
    </source>
</evidence>
<reference evidence="1" key="2">
    <citation type="submission" date="2019-04" db="EMBL/GenBank/DDBJ databases">
        <authorList>
            <person name="Zou H."/>
        </authorList>
    </citation>
    <scope>NUCLEOTIDE SEQUENCE</scope>
    <source>
        <strain evidence="1">2015oxa</strain>
    </source>
</reference>
<reference evidence="1" key="1">
    <citation type="journal article" date="2019" name="Int J Environ Res Public Health">
        <title>Characterization of Chromosome-Mediated BlaOXA-894 in Shewanella xiamenensis Isolated from Pig Wastewater.</title>
        <authorList>
            <person name="Zou H."/>
            <person name="Zhou Z."/>
            <person name="Xia H."/>
            <person name="Zhao Q."/>
            <person name="Li X."/>
        </authorList>
    </citation>
    <scope>NUCLEOTIDE SEQUENCE</scope>
    <source>
        <strain evidence="1">2015oxa</strain>
    </source>
</reference>
<gene>
    <name evidence="1" type="ORF">E2650_16845</name>
</gene>
<accession>A0AAW6R117</accession>
<name>A0AAW6R117_9GAMM</name>